<dbReference type="GO" id="GO:0046872">
    <property type="term" value="F:metal ion binding"/>
    <property type="evidence" value="ECO:0007669"/>
    <property type="project" value="UniProtKB-KW"/>
</dbReference>
<dbReference type="Pfam" id="PF05572">
    <property type="entry name" value="Peptidase_M43"/>
    <property type="match status" value="1"/>
</dbReference>
<dbReference type="AlphaFoldDB" id="A0A4Y7U1B5"/>
<keyword evidence="8" id="KW-1015">Disulfide bond</keyword>
<keyword evidence="3" id="KW-0479">Metal-binding</keyword>
<evidence type="ECO:0000256" key="3">
    <source>
        <dbReference type="ARBA" id="ARBA00022723"/>
    </source>
</evidence>
<dbReference type="Gene3D" id="3.40.390.10">
    <property type="entry name" value="Collagenase (Catalytic Domain)"/>
    <property type="match status" value="1"/>
</dbReference>
<evidence type="ECO:0000256" key="9">
    <source>
        <dbReference type="SAM" id="SignalP"/>
    </source>
</evidence>
<evidence type="ECO:0000259" key="10">
    <source>
        <dbReference type="Pfam" id="PF05572"/>
    </source>
</evidence>
<keyword evidence="5" id="KW-0378">Hydrolase</keyword>
<keyword evidence="12" id="KW-1185">Reference proteome</keyword>
<evidence type="ECO:0000256" key="5">
    <source>
        <dbReference type="ARBA" id="ARBA00022801"/>
    </source>
</evidence>
<dbReference type="CDD" id="cd04275">
    <property type="entry name" value="ZnMc_pappalysin_like"/>
    <property type="match status" value="1"/>
</dbReference>
<evidence type="ECO:0000256" key="8">
    <source>
        <dbReference type="ARBA" id="ARBA00023157"/>
    </source>
</evidence>
<accession>A0A4Y7U1B5</accession>
<dbReference type="PANTHER" id="PTHR47466:SF1">
    <property type="entry name" value="METALLOPROTEASE MEP1 (AFU_ORTHOLOGUE AFUA_1G07730)-RELATED"/>
    <property type="match status" value="1"/>
</dbReference>
<dbReference type="Proteomes" id="UP000298030">
    <property type="component" value="Unassembled WGS sequence"/>
</dbReference>
<evidence type="ECO:0000313" key="11">
    <source>
        <dbReference type="EMBL" id="TEB40216.1"/>
    </source>
</evidence>
<feature type="chain" id="PRO_5021230336" description="Peptidase M43 pregnancy-associated plasma-A domain-containing protein" evidence="9">
    <location>
        <begin position="31"/>
        <end position="335"/>
    </location>
</feature>
<dbReference type="SUPFAM" id="SSF55486">
    <property type="entry name" value="Metalloproteases ('zincins'), catalytic domain"/>
    <property type="match status" value="1"/>
</dbReference>
<dbReference type="GO" id="GO:0006508">
    <property type="term" value="P:proteolysis"/>
    <property type="evidence" value="ECO:0007669"/>
    <property type="project" value="UniProtKB-KW"/>
</dbReference>
<keyword evidence="4 9" id="KW-0732">Signal</keyword>
<reference evidence="11 12" key="1">
    <citation type="journal article" date="2019" name="Nat. Ecol. Evol.">
        <title>Megaphylogeny resolves global patterns of mushroom evolution.</title>
        <authorList>
            <person name="Varga T."/>
            <person name="Krizsan K."/>
            <person name="Foldi C."/>
            <person name="Dima B."/>
            <person name="Sanchez-Garcia M."/>
            <person name="Sanchez-Ramirez S."/>
            <person name="Szollosi G.J."/>
            <person name="Szarkandi J.G."/>
            <person name="Papp V."/>
            <person name="Albert L."/>
            <person name="Andreopoulos W."/>
            <person name="Angelini C."/>
            <person name="Antonin V."/>
            <person name="Barry K.W."/>
            <person name="Bougher N.L."/>
            <person name="Buchanan P."/>
            <person name="Buyck B."/>
            <person name="Bense V."/>
            <person name="Catcheside P."/>
            <person name="Chovatia M."/>
            <person name="Cooper J."/>
            <person name="Damon W."/>
            <person name="Desjardin D."/>
            <person name="Finy P."/>
            <person name="Geml J."/>
            <person name="Haridas S."/>
            <person name="Hughes K."/>
            <person name="Justo A."/>
            <person name="Karasinski D."/>
            <person name="Kautmanova I."/>
            <person name="Kiss B."/>
            <person name="Kocsube S."/>
            <person name="Kotiranta H."/>
            <person name="LaButti K.M."/>
            <person name="Lechner B.E."/>
            <person name="Liimatainen K."/>
            <person name="Lipzen A."/>
            <person name="Lukacs Z."/>
            <person name="Mihaltcheva S."/>
            <person name="Morgado L.N."/>
            <person name="Niskanen T."/>
            <person name="Noordeloos M.E."/>
            <person name="Ohm R.A."/>
            <person name="Ortiz-Santana B."/>
            <person name="Ovrebo C."/>
            <person name="Racz N."/>
            <person name="Riley R."/>
            <person name="Savchenko A."/>
            <person name="Shiryaev A."/>
            <person name="Soop K."/>
            <person name="Spirin V."/>
            <person name="Szebenyi C."/>
            <person name="Tomsovsky M."/>
            <person name="Tulloss R.E."/>
            <person name="Uehling J."/>
            <person name="Grigoriev I.V."/>
            <person name="Vagvolgyi C."/>
            <person name="Papp T."/>
            <person name="Martin F.M."/>
            <person name="Miettinen O."/>
            <person name="Hibbett D.S."/>
            <person name="Nagy L.G."/>
        </authorList>
    </citation>
    <scope>NUCLEOTIDE SEQUENCE [LARGE SCALE GENOMIC DNA]</scope>
    <source>
        <strain evidence="11 12">FP101781</strain>
    </source>
</reference>
<proteinExistence type="inferred from homology"/>
<evidence type="ECO:0000256" key="2">
    <source>
        <dbReference type="ARBA" id="ARBA00022670"/>
    </source>
</evidence>
<dbReference type="EMBL" id="QPFP01000001">
    <property type="protein sequence ID" value="TEB40216.1"/>
    <property type="molecule type" value="Genomic_DNA"/>
</dbReference>
<dbReference type="InterPro" id="IPR024079">
    <property type="entry name" value="MetalloPept_cat_dom_sf"/>
</dbReference>
<name>A0A4Y7U1B5_COPMI</name>
<comment type="similarity">
    <text evidence="1">Belongs to the peptidase M43B family.</text>
</comment>
<keyword evidence="2" id="KW-0645">Protease</keyword>
<keyword evidence="6" id="KW-0862">Zinc</keyword>
<dbReference type="PANTHER" id="PTHR47466">
    <property type="match status" value="1"/>
</dbReference>
<dbReference type="GO" id="GO:0008237">
    <property type="term" value="F:metallopeptidase activity"/>
    <property type="evidence" value="ECO:0007669"/>
    <property type="project" value="UniProtKB-KW"/>
</dbReference>
<dbReference type="InterPro" id="IPR008754">
    <property type="entry name" value="Peptidase_M43"/>
</dbReference>
<feature type="domain" description="Peptidase M43 pregnancy-associated plasma-A" evidence="10">
    <location>
        <begin position="188"/>
        <end position="325"/>
    </location>
</feature>
<evidence type="ECO:0000256" key="4">
    <source>
        <dbReference type="ARBA" id="ARBA00022729"/>
    </source>
</evidence>
<organism evidence="11 12">
    <name type="scientific">Coprinellus micaceus</name>
    <name type="common">Glistening ink-cap mushroom</name>
    <name type="synonym">Coprinus micaceus</name>
    <dbReference type="NCBI Taxonomy" id="71717"/>
    <lineage>
        <taxon>Eukaryota</taxon>
        <taxon>Fungi</taxon>
        <taxon>Dikarya</taxon>
        <taxon>Basidiomycota</taxon>
        <taxon>Agaricomycotina</taxon>
        <taxon>Agaricomycetes</taxon>
        <taxon>Agaricomycetidae</taxon>
        <taxon>Agaricales</taxon>
        <taxon>Agaricineae</taxon>
        <taxon>Psathyrellaceae</taxon>
        <taxon>Coprinellus</taxon>
    </lineage>
</organism>
<sequence>MRLARTLRKAWATLGALNLLGTLLVPECSAFVISNEALDARGDTLHFVRAGHQQHPCVTHTSAHDAHRAQEVFKNLSLTIPGHQRRQGPLRQYTFDVQFNIVATNFTYLGGWVPDSYITAQMDLLNRHFEGSGISWNHVGTRRILSRYWHEALTSNTTVHIMQLGRTFRVGGPETMNVYTLGFYREPANGFASLPFSYSRNPIRDGVFLQFDILPGGSRPDRQGATLTHEAGHWLGLLHTFEVTLRFLFFILAMTNPFPQGGCDEPGDFVDDTPPEASPAFGCPIGRDSCPGGGLDPINNFMDYSNEECRQEFTPGQIALMHSSIEAFRIPRAGA</sequence>
<keyword evidence="7" id="KW-0482">Metalloprotease</keyword>
<evidence type="ECO:0000256" key="6">
    <source>
        <dbReference type="ARBA" id="ARBA00022833"/>
    </source>
</evidence>
<evidence type="ECO:0000256" key="1">
    <source>
        <dbReference type="ARBA" id="ARBA00008721"/>
    </source>
</evidence>
<gene>
    <name evidence="11" type="ORF">FA13DRAFT_1784809</name>
</gene>
<dbReference type="OrthoDB" id="536211at2759"/>
<comment type="caution">
    <text evidence="11">The sequence shown here is derived from an EMBL/GenBank/DDBJ whole genome shotgun (WGS) entry which is preliminary data.</text>
</comment>
<evidence type="ECO:0000256" key="7">
    <source>
        <dbReference type="ARBA" id="ARBA00023049"/>
    </source>
</evidence>
<evidence type="ECO:0000313" key="12">
    <source>
        <dbReference type="Proteomes" id="UP000298030"/>
    </source>
</evidence>
<feature type="signal peptide" evidence="9">
    <location>
        <begin position="1"/>
        <end position="30"/>
    </location>
</feature>
<protein>
    <recommendedName>
        <fullName evidence="10">Peptidase M43 pregnancy-associated plasma-A domain-containing protein</fullName>
    </recommendedName>
</protein>